<evidence type="ECO:0008006" key="4">
    <source>
        <dbReference type="Google" id="ProtNLM"/>
    </source>
</evidence>
<feature type="transmembrane region" description="Helical" evidence="1">
    <location>
        <begin position="287"/>
        <end position="305"/>
    </location>
</feature>
<organism evidence="2 3">
    <name type="scientific">Tetraparma gracilis</name>
    <dbReference type="NCBI Taxonomy" id="2962635"/>
    <lineage>
        <taxon>Eukaryota</taxon>
        <taxon>Sar</taxon>
        <taxon>Stramenopiles</taxon>
        <taxon>Ochrophyta</taxon>
        <taxon>Bolidophyceae</taxon>
        <taxon>Parmales</taxon>
        <taxon>Triparmaceae</taxon>
        <taxon>Tetraparma</taxon>
    </lineage>
</organism>
<sequence>MPPPCSVFSVFSCNWPYPSGRPTSAVLLLTFTICTVLPTSLAFLLDGAGLSHDFWTEEVGWRGEYRWEKGGCETKHRRAFLAQRVTSTSNFLFFFCAGLMLALAGKDFKDSKIRRHGSFLKAGGSSPMAEPSGTSPASFPNFIVAFPELSLYLAGVNLLMGASSFTWHASMAVVGADIDYGAMYVLLVFLLAVLFMRVASFFTFSSLLTYRIMVNIIALAAFLIGSTMFAKKNDIPDQTSAIVGLIAAIAACIPIAALIDSLKRRRWRATGARDQDAADAAAPKRSWLWSALALAAIVAGFSFRVNDLEEQYFCSTLWGPDHVMQPHALWHALCALAVLFAYLFARSETFFGGGLGEEGWSWSVRQKEAERELRGLDEVWGSEGGAGANLRGWQRALTPVNIKSLDA</sequence>
<dbReference type="Proteomes" id="UP001165060">
    <property type="component" value="Unassembled WGS sequence"/>
</dbReference>
<feature type="transmembrane region" description="Helical" evidence="1">
    <location>
        <begin position="212"/>
        <end position="229"/>
    </location>
</feature>
<feature type="transmembrane region" description="Helical" evidence="1">
    <location>
        <begin position="25"/>
        <end position="45"/>
    </location>
</feature>
<gene>
    <name evidence="2" type="ORF">TeGR_g5366</name>
</gene>
<accession>A0ABQ6NBS3</accession>
<protein>
    <recommendedName>
        <fullName evidence="4">Ceramidase</fullName>
    </recommendedName>
</protein>
<dbReference type="EMBL" id="BRYB01006691">
    <property type="protein sequence ID" value="GMI55181.1"/>
    <property type="molecule type" value="Genomic_DNA"/>
</dbReference>
<feature type="transmembrane region" description="Helical" evidence="1">
    <location>
        <begin position="328"/>
        <end position="345"/>
    </location>
</feature>
<feature type="transmembrane region" description="Helical" evidence="1">
    <location>
        <begin position="87"/>
        <end position="105"/>
    </location>
</feature>
<reference evidence="2 3" key="1">
    <citation type="journal article" date="2023" name="Commun. Biol.">
        <title>Genome analysis of Parmales, the sister group of diatoms, reveals the evolutionary specialization of diatoms from phago-mixotrophs to photoautotrophs.</title>
        <authorList>
            <person name="Ban H."/>
            <person name="Sato S."/>
            <person name="Yoshikawa S."/>
            <person name="Yamada K."/>
            <person name="Nakamura Y."/>
            <person name="Ichinomiya M."/>
            <person name="Sato N."/>
            <person name="Blanc-Mathieu R."/>
            <person name="Endo H."/>
            <person name="Kuwata A."/>
            <person name="Ogata H."/>
        </authorList>
    </citation>
    <scope>NUCLEOTIDE SEQUENCE [LARGE SCALE GENOMIC DNA]</scope>
</reference>
<name>A0ABQ6NBS3_9STRA</name>
<evidence type="ECO:0000256" key="1">
    <source>
        <dbReference type="SAM" id="Phobius"/>
    </source>
</evidence>
<feature type="transmembrane region" description="Helical" evidence="1">
    <location>
        <begin position="181"/>
        <end position="200"/>
    </location>
</feature>
<comment type="caution">
    <text evidence="2">The sequence shown here is derived from an EMBL/GenBank/DDBJ whole genome shotgun (WGS) entry which is preliminary data.</text>
</comment>
<feature type="transmembrane region" description="Helical" evidence="1">
    <location>
        <begin position="241"/>
        <end position="259"/>
    </location>
</feature>
<keyword evidence="3" id="KW-1185">Reference proteome</keyword>
<proteinExistence type="predicted"/>
<evidence type="ECO:0000313" key="3">
    <source>
        <dbReference type="Proteomes" id="UP001165060"/>
    </source>
</evidence>
<keyword evidence="1" id="KW-0812">Transmembrane</keyword>
<keyword evidence="1" id="KW-1133">Transmembrane helix</keyword>
<evidence type="ECO:0000313" key="2">
    <source>
        <dbReference type="EMBL" id="GMI55181.1"/>
    </source>
</evidence>
<keyword evidence="1" id="KW-0472">Membrane</keyword>